<dbReference type="EMBL" id="PVUE01000013">
    <property type="protein sequence ID" value="PRZ40851.1"/>
    <property type="molecule type" value="Genomic_DNA"/>
</dbReference>
<comment type="similarity">
    <text evidence="1">Belongs to the enoyl-CoA hydratase/isomerase family.</text>
</comment>
<dbReference type="InterPro" id="IPR002539">
    <property type="entry name" value="MaoC-like_dom"/>
</dbReference>
<dbReference type="Pfam" id="PF22622">
    <property type="entry name" value="MFE-2_hydrat-2_N"/>
    <property type="match status" value="1"/>
</dbReference>
<evidence type="ECO:0000313" key="4">
    <source>
        <dbReference type="EMBL" id="PRZ40851.1"/>
    </source>
</evidence>
<protein>
    <submittedName>
        <fullName evidence="4">Acyl dehydratase</fullName>
    </submittedName>
</protein>
<dbReference type="RefSeq" id="WP_106349790.1">
    <property type="nucleotide sequence ID" value="NZ_PVUE01000013.1"/>
</dbReference>
<comment type="caution">
    <text evidence="4">The sequence shown here is derived from an EMBL/GenBank/DDBJ whole genome shotgun (WGS) entry which is preliminary data.</text>
</comment>
<name>A0A2T0ZWX6_9ACTN</name>
<dbReference type="GO" id="GO:0004300">
    <property type="term" value="F:enoyl-CoA hydratase activity"/>
    <property type="evidence" value="ECO:0007669"/>
    <property type="project" value="TreeGrafter"/>
</dbReference>
<dbReference type="GO" id="GO:0003857">
    <property type="term" value="F:(3S)-3-hydroxyacyl-CoA dehydrogenase (NAD+) activity"/>
    <property type="evidence" value="ECO:0007669"/>
    <property type="project" value="TreeGrafter"/>
</dbReference>
<reference evidence="4 5" key="1">
    <citation type="submission" date="2018-03" db="EMBL/GenBank/DDBJ databases">
        <title>Genomic Encyclopedia of Archaeal and Bacterial Type Strains, Phase II (KMG-II): from individual species to whole genera.</title>
        <authorList>
            <person name="Goeker M."/>
        </authorList>
    </citation>
    <scope>NUCLEOTIDE SEQUENCE [LARGE SCALE GENOMIC DNA]</scope>
    <source>
        <strain evidence="4 5">DSM 100065</strain>
    </source>
</reference>
<dbReference type="PANTHER" id="PTHR13078:SF59">
    <property type="entry name" value="ENOYL-COA HYDRATASE CHSH3"/>
    <property type="match status" value="1"/>
</dbReference>
<dbReference type="InterPro" id="IPR054357">
    <property type="entry name" value="MFE-2_N"/>
</dbReference>
<evidence type="ECO:0000256" key="1">
    <source>
        <dbReference type="ARBA" id="ARBA00005254"/>
    </source>
</evidence>
<proteinExistence type="inferred from homology"/>
<dbReference type="Pfam" id="PF01575">
    <property type="entry name" value="MaoC_dehydratas"/>
    <property type="match status" value="1"/>
</dbReference>
<accession>A0A2T0ZWX6</accession>
<sequence>MQTNEASTLVIDRNSLEALEPHPGAATWSEDDCMLYAIGVGAGNADPCRELNLTTENSEGVTLQVIPTFGITLCTVGPGLFAPLGVRGQDVLLMEESIRLARPIRPTGSAKSTGRVVAVADHPRGYVVTVENEVVDGADHGPMFTTRSRTLVHVARPDSEIAAMRKPPVGSAVPSRAPDASVAFSIAQNQCLLYRLASGRNPLHSDPTVSRRVGYQVPLLHGRCTLGFAARHLIDEVCSGDASKLRALSGKLSAPVFPGDDLTTRIWREADKGSYEILRPRDGVTVVSKGTFECAV</sequence>
<dbReference type="InterPro" id="IPR029069">
    <property type="entry name" value="HotDog_dom_sf"/>
</dbReference>
<dbReference type="GO" id="GO:0006635">
    <property type="term" value="P:fatty acid beta-oxidation"/>
    <property type="evidence" value="ECO:0007669"/>
    <property type="project" value="TreeGrafter"/>
</dbReference>
<dbReference type="OrthoDB" id="5415111at2"/>
<gene>
    <name evidence="4" type="ORF">CLV47_11316</name>
</gene>
<evidence type="ECO:0000259" key="3">
    <source>
        <dbReference type="Pfam" id="PF22622"/>
    </source>
</evidence>
<evidence type="ECO:0000259" key="2">
    <source>
        <dbReference type="Pfam" id="PF01575"/>
    </source>
</evidence>
<dbReference type="PANTHER" id="PTHR13078">
    <property type="entry name" value="PEROXISOMAL MULTIFUNCTIONAL ENZYME TYPE 2-RELATED"/>
    <property type="match status" value="1"/>
</dbReference>
<organism evidence="4 5">
    <name type="scientific">Antricoccus suffuscus</name>
    <dbReference type="NCBI Taxonomy" id="1629062"/>
    <lineage>
        <taxon>Bacteria</taxon>
        <taxon>Bacillati</taxon>
        <taxon>Actinomycetota</taxon>
        <taxon>Actinomycetes</taxon>
        <taxon>Geodermatophilales</taxon>
        <taxon>Antricoccaceae</taxon>
        <taxon>Antricoccus</taxon>
    </lineage>
</organism>
<dbReference type="GO" id="GO:0044594">
    <property type="term" value="F:17-beta-hydroxysteroid dehydrogenase (NAD+) activity"/>
    <property type="evidence" value="ECO:0007669"/>
    <property type="project" value="TreeGrafter"/>
</dbReference>
<feature type="domain" description="Peroxisomal multifunctional enzyme type 2-like N-terminal" evidence="3">
    <location>
        <begin position="28"/>
        <end position="151"/>
    </location>
</feature>
<feature type="domain" description="MaoC-like" evidence="2">
    <location>
        <begin position="174"/>
        <end position="272"/>
    </location>
</feature>
<dbReference type="Proteomes" id="UP000237752">
    <property type="component" value="Unassembled WGS sequence"/>
</dbReference>
<evidence type="ECO:0000313" key="5">
    <source>
        <dbReference type="Proteomes" id="UP000237752"/>
    </source>
</evidence>
<dbReference type="SUPFAM" id="SSF54637">
    <property type="entry name" value="Thioesterase/thiol ester dehydrase-isomerase"/>
    <property type="match status" value="2"/>
</dbReference>
<keyword evidence="5" id="KW-1185">Reference proteome</keyword>
<dbReference type="AlphaFoldDB" id="A0A2T0ZWX6"/>
<dbReference type="Gene3D" id="3.10.129.10">
    <property type="entry name" value="Hotdog Thioesterase"/>
    <property type="match status" value="1"/>
</dbReference>